<dbReference type="PANTHER" id="PTHR36433">
    <property type="entry name" value="HYPOTHETICAL CYTOSOLIC PROTEIN"/>
    <property type="match status" value="1"/>
</dbReference>
<comment type="caution">
    <text evidence="2">The sequence shown here is derived from an EMBL/GenBank/DDBJ whole genome shotgun (WGS) entry which is preliminary data.</text>
</comment>
<gene>
    <name evidence="2" type="ORF">IAB70_02565</name>
</gene>
<dbReference type="InterPro" id="IPR006542">
    <property type="entry name" value="DUF1093"/>
</dbReference>
<protein>
    <submittedName>
        <fullName evidence="2">YxeA family protein</fullName>
    </submittedName>
</protein>
<dbReference type="InterPro" id="IPR036166">
    <property type="entry name" value="YxeA-like_sf"/>
</dbReference>
<dbReference type="EMBL" id="DVNH01000019">
    <property type="protein sequence ID" value="HIU51494.1"/>
    <property type="molecule type" value="Genomic_DNA"/>
</dbReference>
<dbReference type="Gene3D" id="2.40.50.480">
    <property type="match status" value="1"/>
</dbReference>
<keyword evidence="1" id="KW-0472">Membrane</keyword>
<feature type="transmembrane region" description="Helical" evidence="1">
    <location>
        <begin position="12"/>
        <end position="30"/>
    </location>
</feature>
<organism evidence="2 3">
    <name type="scientific">Candidatus Merdicola faecigallinarum</name>
    <dbReference type="NCBI Taxonomy" id="2840862"/>
    <lineage>
        <taxon>Bacteria</taxon>
        <taxon>Bacillati</taxon>
        <taxon>Bacillota</taxon>
        <taxon>Clostridia</taxon>
        <taxon>Candidatus Merdicola</taxon>
    </lineage>
</organism>
<name>A0A9D1M0L7_9FIRM</name>
<reference evidence="2" key="1">
    <citation type="submission" date="2020-10" db="EMBL/GenBank/DDBJ databases">
        <authorList>
            <person name="Gilroy R."/>
        </authorList>
    </citation>
    <scope>NUCLEOTIDE SEQUENCE</scope>
    <source>
        <strain evidence="2">CHK195-15760</strain>
    </source>
</reference>
<evidence type="ECO:0000313" key="2">
    <source>
        <dbReference type="EMBL" id="HIU51494.1"/>
    </source>
</evidence>
<dbReference type="Pfam" id="PF06486">
    <property type="entry name" value="DUF1093"/>
    <property type="match status" value="1"/>
</dbReference>
<dbReference type="AlphaFoldDB" id="A0A9D1M0L7"/>
<proteinExistence type="predicted"/>
<keyword evidence="1" id="KW-1133">Transmembrane helix</keyword>
<evidence type="ECO:0000256" key="1">
    <source>
        <dbReference type="SAM" id="Phobius"/>
    </source>
</evidence>
<accession>A0A9D1M0L7</accession>
<dbReference type="NCBIfam" id="TIGR01655">
    <property type="entry name" value="yxeA_fam"/>
    <property type="match status" value="1"/>
</dbReference>
<reference evidence="2" key="2">
    <citation type="journal article" date="2021" name="PeerJ">
        <title>Extensive microbial diversity within the chicken gut microbiome revealed by metagenomics and culture.</title>
        <authorList>
            <person name="Gilroy R."/>
            <person name="Ravi A."/>
            <person name="Getino M."/>
            <person name="Pursley I."/>
            <person name="Horton D.L."/>
            <person name="Alikhan N.F."/>
            <person name="Baker D."/>
            <person name="Gharbi K."/>
            <person name="Hall N."/>
            <person name="Watson M."/>
            <person name="Adriaenssens E.M."/>
            <person name="Foster-Nyarko E."/>
            <person name="Jarju S."/>
            <person name="Secka A."/>
            <person name="Antonio M."/>
            <person name="Oren A."/>
            <person name="Chaudhuri R.R."/>
            <person name="La Ragione R."/>
            <person name="Hildebrand F."/>
            <person name="Pallen M.J."/>
        </authorList>
    </citation>
    <scope>NUCLEOTIDE SEQUENCE</scope>
    <source>
        <strain evidence="2">CHK195-15760</strain>
    </source>
</reference>
<sequence length="116" mass="13450">MESLKEKLPMIIAVIIVLVLMVSAVYLLFIQKKDYYTRIDNTKIEQVSNTDDMKYQYTLTAYDEGGKTKEISFKTSRELTEGAYLKLEVMSIRGVVSWEEVQETELPDKVKTEINQ</sequence>
<keyword evidence="1" id="KW-0812">Transmembrane</keyword>
<dbReference type="Proteomes" id="UP000824093">
    <property type="component" value="Unassembled WGS sequence"/>
</dbReference>
<dbReference type="PANTHER" id="PTHR36433:SF2">
    <property type="entry name" value="YXEA FAMILY PROTEIN"/>
    <property type="match status" value="1"/>
</dbReference>
<evidence type="ECO:0000313" key="3">
    <source>
        <dbReference type="Proteomes" id="UP000824093"/>
    </source>
</evidence>
<dbReference type="SUPFAM" id="SSF159121">
    <property type="entry name" value="BC4932-like"/>
    <property type="match status" value="1"/>
</dbReference>